<dbReference type="NCBIfam" id="TIGR04183">
    <property type="entry name" value="Por_Secre_tail"/>
    <property type="match status" value="1"/>
</dbReference>
<evidence type="ECO:0000256" key="4">
    <source>
        <dbReference type="SAM" id="SignalP"/>
    </source>
</evidence>
<dbReference type="PANTHER" id="PTHR24373">
    <property type="entry name" value="SLIT RELATED LEUCINE-RICH REPEAT NEURONAL PROTEIN"/>
    <property type="match status" value="1"/>
</dbReference>
<accession>A0A972JI82</accession>
<name>A0A972JI82_9FLAO</name>
<dbReference type="Gene3D" id="3.80.10.10">
    <property type="entry name" value="Ribonuclease Inhibitor"/>
    <property type="match status" value="1"/>
</dbReference>
<evidence type="ECO:0000313" key="7">
    <source>
        <dbReference type="EMBL" id="NMH28725.1"/>
    </source>
</evidence>
<comment type="caution">
    <text evidence="7">The sequence shown here is derived from an EMBL/GenBank/DDBJ whole genome shotgun (WGS) entry which is preliminary data.</text>
</comment>
<evidence type="ECO:0000313" key="8">
    <source>
        <dbReference type="Proteomes" id="UP000712080"/>
    </source>
</evidence>
<dbReference type="Pfam" id="PF12799">
    <property type="entry name" value="LRR_4"/>
    <property type="match status" value="1"/>
</dbReference>
<reference evidence="7" key="1">
    <citation type="submission" date="2020-02" db="EMBL/GenBank/DDBJ databases">
        <title>Flavobacterium sp. genome.</title>
        <authorList>
            <person name="Jung H.S."/>
            <person name="Baek J.H."/>
            <person name="Jeon C.O."/>
        </authorList>
    </citation>
    <scope>NUCLEOTIDE SEQUENCE</scope>
    <source>
        <strain evidence="7">SE-s28</strain>
    </source>
</reference>
<dbReference type="PANTHER" id="PTHR24373:SF398">
    <property type="entry name" value="LEUCINE-RICH REPEAT-CONTAINING G-PROTEIN COUPLED RECEPTOR 6"/>
    <property type="match status" value="1"/>
</dbReference>
<dbReference type="InterPro" id="IPR055353">
    <property type="entry name" value="DUF7619"/>
</dbReference>
<feature type="domain" description="Secretion system C-terminal sorting" evidence="5">
    <location>
        <begin position="706"/>
        <end position="771"/>
    </location>
</feature>
<dbReference type="SUPFAM" id="SSF52058">
    <property type="entry name" value="L domain-like"/>
    <property type="match status" value="1"/>
</dbReference>
<dbReference type="InterPro" id="IPR050328">
    <property type="entry name" value="Dev_Immune_Receptor"/>
</dbReference>
<evidence type="ECO:0000259" key="5">
    <source>
        <dbReference type="Pfam" id="PF18962"/>
    </source>
</evidence>
<dbReference type="InterPro" id="IPR032675">
    <property type="entry name" value="LRR_dom_sf"/>
</dbReference>
<dbReference type="InterPro" id="IPR025875">
    <property type="entry name" value="Leu-rich_rpt_4"/>
</dbReference>
<keyword evidence="1" id="KW-0433">Leucine-rich repeat</keyword>
<dbReference type="RefSeq" id="WP_169527838.1">
    <property type="nucleotide sequence ID" value="NZ_JAAMPU010000107.1"/>
</dbReference>
<dbReference type="GO" id="GO:0005615">
    <property type="term" value="C:extracellular space"/>
    <property type="evidence" value="ECO:0007669"/>
    <property type="project" value="TreeGrafter"/>
</dbReference>
<feature type="signal peptide" evidence="4">
    <location>
        <begin position="1"/>
        <end position="19"/>
    </location>
</feature>
<keyword evidence="2 4" id="KW-0732">Signal</keyword>
<dbReference type="AlphaFoldDB" id="A0A972JI82"/>
<dbReference type="Pfam" id="PF24595">
    <property type="entry name" value="DUF7619"/>
    <property type="match status" value="1"/>
</dbReference>
<feature type="domain" description="DUF7619" evidence="6">
    <location>
        <begin position="559"/>
        <end position="688"/>
    </location>
</feature>
<protein>
    <submittedName>
        <fullName evidence="7">T9SS type A sorting domain-containing protein</fullName>
    </submittedName>
</protein>
<dbReference type="Pfam" id="PF18962">
    <property type="entry name" value="Por_Secre_tail"/>
    <property type="match status" value="1"/>
</dbReference>
<dbReference type="EMBL" id="JAAMPU010000107">
    <property type="protein sequence ID" value="NMH28725.1"/>
    <property type="molecule type" value="Genomic_DNA"/>
</dbReference>
<gene>
    <name evidence="7" type="ORF">G6047_11840</name>
</gene>
<keyword evidence="3" id="KW-0677">Repeat</keyword>
<sequence>MKPNFILGLAFFFAMTLNAQVIDIPDPVFKSALLSGNYTYDETDSLISLDSNGNQEIEQAEALLAYKITVDGFLLNGTDIVSVEGVEYFENLVTFNASDNAITSADLSMLPNLKFVSLSNNQLTSLNVTGLDQLERLGVLNNPLTSLDLTGVTALTYLNVNSTQLTQLDLSATPHLESIYFSLSTIQTLDVSGLAALETVWGSDCGLTSITFGGNDSLDLIFLNDNQLTSIDLSGCPALDELWLNNNFLTDLDLSGQTMGLSNTNAQNNQLVSISFKNGVGDIGSAVHFEQNPGLQYACCDEFEQYQLNQKLNLFGNFSTIRTIYCTTDPGAYNYIMDGVILFNPTGNCSFAGNGIPYQKYQAVTANSTSANYFTNSGGSYRIPFPAGTASITPVLETPAFFTVSPETVETEFPQQQSPFTQNFCVAPNGSHTDVEVSIFPLDVARPGESSKYRVIYRNKGSVNASGTVSVAFDGSLSEFISADMPPLSAEPSLLTWDFATLLPFESRNITFTLVHAVPPTVNMGDMLHFTVHSTTVATDEFPSDDTAEMDQAVLASLDPNDKVCVEGNIVGPEVIGNYVHYIIRFENTGTFAAENIVVADYIDPNKFDVSTLQPLDGSFPFITRITEGNVEFIFTDINLPYEGDWRYGFVAFKVKTLPTLQVGDTFSNTANIYFDYNAAVVTDPATTLIQSLSVSDMAFAAHFALYPNPAETILNIKSNGATINSVEVYNMLGQLVLTAIHADTIDVEGLETGNYLLRLHSDKGVSTTKFTKK</sequence>
<proteinExistence type="predicted"/>
<dbReference type="Proteomes" id="UP000712080">
    <property type="component" value="Unassembled WGS sequence"/>
</dbReference>
<evidence type="ECO:0000256" key="3">
    <source>
        <dbReference type="ARBA" id="ARBA00022737"/>
    </source>
</evidence>
<dbReference type="GO" id="GO:0031012">
    <property type="term" value="C:extracellular matrix"/>
    <property type="evidence" value="ECO:0007669"/>
    <property type="project" value="TreeGrafter"/>
</dbReference>
<keyword evidence="8" id="KW-1185">Reference proteome</keyword>
<evidence type="ECO:0000256" key="2">
    <source>
        <dbReference type="ARBA" id="ARBA00022729"/>
    </source>
</evidence>
<feature type="chain" id="PRO_5036902297" evidence="4">
    <location>
        <begin position="20"/>
        <end position="774"/>
    </location>
</feature>
<evidence type="ECO:0000256" key="1">
    <source>
        <dbReference type="ARBA" id="ARBA00022614"/>
    </source>
</evidence>
<dbReference type="InterPro" id="IPR026444">
    <property type="entry name" value="Secre_tail"/>
</dbReference>
<organism evidence="7 8">
    <name type="scientific">Flavobacterium silvaticum</name>
    <dbReference type="NCBI Taxonomy" id="1852020"/>
    <lineage>
        <taxon>Bacteria</taxon>
        <taxon>Pseudomonadati</taxon>
        <taxon>Bacteroidota</taxon>
        <taxon>Flavobacteriia</taxon>
        <taxon>Flavobacteriales</taxon>
        <taxon>Flavobacteriaceae</taxon>
        <taxon>Flavobacterium</taxon>
    </lineage>
</organism>
<evidence type="ECO:0000259" key="6">
    <source>
        <dbReference type="Pfam" id="PF24595"/>
    </source>
</evidence>